<dbReference type="GO" id="GO:0006446">
    <property type="term" value="P:regulation of translational initiation"/>
    <property type="evidence" value="ECO:0007669"/>
    <property type="project" value="TreeGrafter"/>
</dbReference>
<dbReference type="Pfam" id="PF01205">
    <property type="entry name" value="Impact_N"/>
    <property type="match status" value="1"/>
</dbReference>
<dbReference type="PANTHER" id="PTHR16301">
    <property type="entry name" value="IMPACT-RELATED"/>
    <property type="match status" value="1"/>
</dbReference>
<organism evidence="4 5">
    <name type="scientific">Marinobacterium stanieri</name>
    <dbReference type="NCBI Taxonomy" id="49186"/>
    <lineage>
        <taxon>Bacteria</taxon>
        <taxon>Pseudomonadati</taxon>
        <taxon>Pseudomonadota</taxon>
        <taxon>Gammaproteobacteria</taxon>
        <taxon>Oceanospirillales</taxon>
        <taxon>Oceanospirillaceae</taxon>
        <taxon>Marinobacterium</taxon>
    </lineage>
</organism>
<feature type="domain" description="UPF0029" evidence="3">
    <location>
        <begin position="144"/>
        <end position="198"/>
    </location>
</feature>
<keyword evidence="5" id="KW-1185">Reference proteome</keyword>
<evidence type="ECO:0000313" key="5">
    <source>
        <dbReference type="Proteomes" id="UP000186895"/>
    </source>
</evidence>
<proteinExistence type="inferred from homology"/>
<feature type="domain" description="Impact N-terminal" evidence="2">
    <location>
        <begin position="21"/>
        <end position="128"/>
    </location>
</feature>
<dbReference type="Gene3D" id="3.30.230.30">
    <property type="entry name" value="Impact, N-terminal domain"/>
    <property type="match status" value="1"/>
</dbReference>
<dbReference type="NCBIfam" id="TIGR00257">
    <property type="entry name" value="IMPACT_YIGZ"/>
    <property type="match status" value="1"/>
</dbReference>
<dbReference type="eggNOG" id="COG1739">
    <property type="taxonomic scope" value="Bacteria"/>
</dbReference>
<dbReference type="InterPro" id="IPR035647">
    <property type="entry name" value="EFG_III/V"/>
</dbReference>
<dbReference type="GO" id="GO:0032561">
    <property type="term" value="F:guanyl ribonucleotide binding"/>
    <property type="evidence" value="ECO:0007669"/>
    <property type="project" value="UniProtKB-ARBA"/>
</dbReference>
<dbReference type="GO" id="GO:0017111">
    <property type="term" value="F:ribonucleoside triphosphate phosphatase activity"/>
    <property type="evidence" value="ECO:0007669"/>
    <property type="project" value="UniProtKB-ARBA"/>
</dbReference>
<dbReference type="SUPFAM" id="SSF54980">
    <property type="entry name" value="EF-G C-terminal domain-like"/>
    <property type="match status" value="1"/>
</dbReference>
<dbReference type="InterPro" id="IPR015269">
    <property type="entry name" value="UPF0029_Impact_C"/>
</dbReference>
<dbReference type="InterPro" id="IPR036956">
    <property type="entry name" value="Impact_N_sf"/>
</dbReference>
<dbReference type="Pfam" id="PF09186">
    <property type="entry name" value="DUF1949"/>
    <property type="match status" value="1"/>
</dbReference>
<dbReference type="PROSITE" id="PS00910">
    <property type="entry name" value="UPF0029"/>
    <property type="match status" value="1"/>
</dbReference>
<evidence type="ECO:0000313" key="4">
    <source>
        <dbReference type="EMBL" id="SIQ58478.1"/>
    </source>
</evidence>
<dbReference type="EMBL" id="FTMN01000006">
    <property type="protein sequence ID" value="SIQ58478.1"/>
    <property type="molecule type" value="Genomic_DNA"/>
</dbReference>
<evidence type="ECO:0000259" key="3">
    <source>
        <dbReference type="Pfam" id="PF09186"/>
    </source>
</evidence>
<dbReference type="InterPro" id="IPR015796">
    <property type="entry name" value="Impact_YigZ-like"/>
</dbReference>
<dbReference type="InterPro" id="IPR001498">
    <property type="entry name" value="Impact_N"/>
</dbReference>
<dbReference type="Proteomes" id="UP000186895">
    <property type="component" value="Unassembled WGS sequence"/>
</dbReference>
<comment type="similarity">
    <text evidence="1">Belongs to the IMPACT family.</text>
</comment>
<reference evidence="4 5" key="1">
    <citation type="submission" date="2017-01" db="EMBL/GenBank/DDBJ databases">
        <authorList>
            <person name="Mah S.A."/>
            <person name="Swanson W.J."/>
            <person name="Moy G.W."/>
            <person name="Vacquier V.D."/>
        </authorList>
    </citation>
    <scope>NUCLEOTIDE SEQUENCE [LARGE SCALE GENOMIC DNA]</scope>
    <source>
        <strain evidence="4 5">DSM 7027</strain>
    </source>
</reference>
<accession>A0A1N6TYL0</accession>
<dbReference type="STRING" id="49186.SAMN05421647_106101"/>
<dbReference type="PANTHER" id="PTHR16301:SF20">
    <property type="entry name" value="IMPACT FAMILY MEMBER YIGZ"/>
    <property type="match status" value="1"/>
</dbReference>
<name>A0A1N6TYL0_9GAMM</name>
<gene>
    <name evidence="4" type="ORF">SAMN05421647_106101</name>
</gene>
<evidence type="ECO:0000259" key="2">
    <source>
        <dbReference type="Pfam" id="PF01205"/>
    </source>
</evidence>
<evidence type="ECO:0000256" key="1">
    <source>
        <dbReference type="ARBA" id="ARBA00007665"/>
    </source>
</evidence>
<dbReference type="Gene3D" id="3.30.70.240">
    <property type="match status" value="1"/>
</dbReference>
<dbReference type="InterPro" id="IPR020569">
    <property type="entry name" value="UPF0029_Impact_CS"/>
</dbReference>
<dbReference type="InterPro" id="IPR023582">
    <property type="entry name" value="Impact"/>
</dbReference>
<dbReference type="RefSeq" id="WP_010322591.1">
    <property type="nucleotide sequence ID" value="NZ_FTMN01000006.1"/>
</dbReference>
<dbReference type="InterPro" id="IPR020568">
    <property type="entry name" value="Ribosomal_Su5_D2-typ_SF"/>
</dbReference>
<dbReference type="GO" id="GO:0005737">
    <property type="term" value="C:cytoplasm"/>
    <property type="evidence" value="ECO:0007669"/>
    <property type="project" value="TreeGrafter"/>
</dbReference>
<dbReference type="SUPFAM" id="SSF54211">
    <property type="entry name" value="Ribosomal protein S5 domain 2-like"/>
    <property type="match status" value="1"/>
</dbReference>
<dbReference type="GO" id="GO:0043168">
    <property type="term" value="F:anion binding"/>
    <property type="evidence" value="ECO:0007669"/>
    <property type="project" value="UniProtKB-ARBA"/>
</dbReference>
<sequence>MSRPQSYQIPLAEAEAEIEIKKSRFIASLKPVQSEADAKAFIELQRQRFPGANHHCWAFVAAEPYALTGLGSSDDGEPSGTAGRPMLAVLTGADVGQACVVVTRFFGGTKLGTGGLVRAYSQSVRAVLAETEMQHCEPQAQYQLTYGYGLTGTVEGLLNRFDVSIRDQQFAEQVQLACSLDLNRCEQFEAEAAELLHGEATIKRLDDSV</sequence>
<protein>
    <submittedName>
        <fullName evidence="4">Uncharacterized protein, YigZ family</fullName>
    </submittedName>
</protein>
<dbReference type="AlphaFoldDB" id="A0A1N6TYL0"/>